<reference evidence="1" key="2">
    <citation type="submission" date="2022-06" db="UniProtKB">
        <authorList>
            <consortium name="EnsemblMetazoa"/>
        </authorList>
    </citation>
    <scope>IDENTIFICATION</scope>
    <source>
        <strain evidence="1">PS312</strain>
    </source>
</reference>
<dbReference type="EnsemblMetazoa" id="PPA42378.1">
    <property type="protein sequence ID" value="PPA42378.1"/>
    <property type="gene ID" value="WBGene00280747"/>
</dbReference>
<evidence type="ECO:0000313" key="1">
    <source>
        <dbReference type="EnsemblMetazoa" id="PPA42378.1"/>
    </source>
</evidence>
<sequence length="99" mass="11457">MRSYKHVTARSELIDLFIISLALLTPPTPTRIFVYRFVDVADPYYVAVHEPNLCITPPINGHHRPTLEHLIDKLFNTILPQIAHDSAQFFLDSDKVMNW</sequence>
<dbReference type="AlphaFoldDB" id="A0A2A6D2L4"/>
<reference evidence="2" key="1">
    <citation type="journal article" date="2008" name="Nat. Genet.">
        <title>The Pristionchus pacificus genome provides a unique perspective on nematode lifestyle and parasitism.</title>
        <authorList>
            <person name="Dieterich C."/>
            <person name="Clifton S.W."/>
            <person name="Schuster L.N."/>
            <person name="Chinwalla A."/>
            <person name="Delehaunty K."/>
            <person name="Dinkelacker I."/>
            <person name="Fulton L."/>
            <person name="Fulton R."/>
            <person name="Godfrey J."/>
            <person name="Minx P."/>
            <person name="Mitreva M."/>
            <person name="Roeseler W."/>
            <person name="Tian H."/>
            <person name="Witte H."/>
            <person name="Yang S.P."/>
            <person name="Wilson R.K."/>
            <person name="Sommer R.J."/>
        </authorList>
    </citation>
    <scope>NUCLEOTIDE SEQUENCE [LARGE SCALE GENOMIC DNA]</scope>
    <source>
        <strain evidence="2">PS312</strain>
    </source>
</reference>
<dbReference type="Proteomes" id="UP000005239">
    <property type="component" value="Unassembled WGS sequence"/>
</dbReference>
<protein>
    <submittedName>
        <fullName evidence="1">Uncharacterized protein</fullName>
    </submittedName>
</protein>
<keyword evidence="2" id="KW-1185">Reference proteome</keyword>
<gene>
    <name evidence="1" type="primary">WBGene00280747</name>
</gene>
<organism evidence="1 2">
    <name type="scientific">Pristionchus pacificus</name>
    <name type="common">Parasitic nematode worm</name>
    <dbReference type="NCBI Taxonomy" id="54126"/>
    <lineage>
        <taxon>Eukaryota</taxon>
        <taxon>Metazoa</taxon>
        <taxon>Ecdysozoa</taxon>
        <taxon>Nematoda</taxon>
        <taxon>Chromadorea</taxon>
        <taxon>Rhabditida</taxon>
        <taxon>Rhabditina</taxon>
        <taxon>Diplogasteromorpha</taxon>
        <taxon>Diplogasteroidea</taxon>
        <taxon>Neodiplogasteridae</taxon>
        <taxon>Pristionchus</taxon>
    </lineage>
</organism>
<proteinExistence type="predicted"/>
<accession>A0A8R1Z1D7</accession>
<name>A0A2A6D2L4_PRIPA</name>
<accession>A0A2A6D2L4</accession>
<evidence type="ECO:0000313" key="2">
    <source>
        <dbReference type="Proteomes" id="UP000005239"/>
    </source>
</evidence>